<accession>A0A6P1MFB5</accession>
<dbReference type="EMBL" id="CP047593">
    <property type="protein sequence ID" value="QHI70306.1"/>
    <property type="molecule type" value="Genomic_DNA"/>
</dbReference>
<proteinExistence type="predicted"/>
<dbReference type="Gene3D" id="3.40.50.2000">
    <property type="entry name" value="Glycogen Phosphorylase B"/>
    <property type="match status" value="2"/>
</dbReference>
<dbReference type="Pfam" id="PF00534">
    <property type="entry name" value="Glycos_transf_1"/>
    <property type="match status" value="1"/>
</dbReference>
<evidence type="ECO:0000313" key="3">
    <source>
        <dbReference type="EMBL" id="QHI70306.1"/>
    </source>
</evidence>
<dbReference type="InterPro" id="IPR001296">
    <property type="entry name" value="Glyco_trans_1"/>
</dbReference>
<dbReference type="GO" id="GO:0009103">
    <property type="term" value="P:lipopolysaccharide biosynthetic process"/>
    <property type="evidence" value="ECO:0007669"/>
    <property type="project" value="TreeGrafter"/>
</dbReference>
<name>A0A6P1MFB5_9BACT</name>
<evidence type="ECO:0000313" key="4">
    <source>
        <dbReference type="Proteomes" id="UP000464954"/>
    </source>
</evidence>
<dbReference type="CDD" id="cd03801">
    <property type="entry name" value="GT4_PimA-like"/>
    <property type="match status" value="1"/>
</dbReference>
<dbReference type="KEGG" id="taer:GT409_12925"/>
<dbReference type="GO" id="GO:0016757">
    <property type="term" value="F:glycosyltransferase activity"/>
    <property type="evidence" value="ECO:0007669"/>
    <property type="project" value="InterPro"/>
</dbReference>
<dbReference type="SUPFAM" id="SSF53756">
    <property type="entry name" value="UDP-Glycosyltransferase/glycogen phosphorylase"/>
    <property type="match status" value="1"/>
</dbReference>
<dbReference type="AlphaFoldDB" id="A0A6P1MFB5"/>
<organism evidence="3 4">
    <name type="scientific">Tichowtungia aerotolerans</name>
    <dbReference type="NCBI Taxonomy" id="2697043"/>
    <lineage>
        <taxon>Bacteria</taxon>
        <taxon>Pseudomonadati</taxon>
        <taxon>Kiritimatiellota</taxon>
        <taxon>Tichowtungiia</taxon>
        <taxon>Tichowtungiales</taxon>
        <taxon>Tichowtungiaceae</taxon>
        <taxon>Tichowtungia</taxon>
    </lineage>
</organism>
<evidence type="ECO:0000256" key="1">
    <source>
        <dbReference type="ARBA" id="ARBA00022679"/>
    </source>
</evidence>
<keyword evidence="4" id="KW-1185">Reference proteome</keyword>
<dbReference type="Proteomes" id="UP000464954">
    <property type="component" value="Chromosome"/>
</dbReference>
<dbReference type="PANTHER" id="PTHR46401">
    <property type="entry name" value="GLYCOSYLTRANSFERASE WBBK-RELATED"/>
    <property type="match status" value="1"/>
</dbReference>
<keyword evidence="1 3" id="KW-0808">Transferase</keyword>
<gene>
    <name evidence="3" type="ORF">GT409_12925</name>
</gene>
<feature type="domain" description="Glycosyl transferase family 1" evidence="2">
    <location>
        <begin position="209"/>
        <end position="363"/>
    </location>
</feature>
<reference evidence="3 4" key="1">
    <citation type="submission" date="2020-01" db="EMBL/GenBank/DDBJ databases">
        <title>Ponticoccus aerotolerans gen. nov., sp. nov., an anaerobic bacterium and proposal of Ponticoccusceae fam. nov., Ponticoccusles ord. nov. and Ponticoccuse classis nov. in the phylum Kiritimatiellaeota.</title>
        <authorList>
            <person name="Zhou L.Y."/>
            <person name="Du Z.J."/>
        </authorList>
    </citation>
    <scope>NUCLEOTIDE SEQUENCE [LARGE SCALE GENOMIC DNA]</scope>
    <source>
        <strain evidence="3 4">S-5007</strain>
    </source>
</reference>
<dbReference type="RefSeq" id="WP_160629483.1">
    <property type="nucleotide sequence ID" value="NZ_CP047593.1"/>
</dbReference>
<dbReference type="PANTHER" id="PTHR46401:SF2">
    <property type="entry name" value="GLYCOSYLTRANSFERASE WBBK-RELATED"/>
    <property type="match status" value="1"/>
</dbReference>
<evidence type="ECO:0000259" key="2">
    <source>
        <dbReference type="Pfam" id="PF00534"/>
    </source>
</evidence>
<sequence length="386" mass="43379">MKLAFGHHRNFLHQGETRPGTFGLHTAAENIALSLEAETGSIEQLGPLRNLCSPIAAARIAGYQRICSRLYYGWAEPSLSRNYGRQMARKLKYSDVDVVLCNETKHAAYLHTDRKVALWTDTLYGGIFDYYQTFSNLCSRTRRAMEQMDRAAVENCDLLVFASDWASQNAIRLYGANPDKVKTIPYGANFTSGMTRNEAENLVESKRFDGPCRLLFAGVEWTRKGGDTAIRVVEKLRSSGISVEITFLGTDPGKHMDSIPEFVHCAGFLSLNKPDELEKMKQLYRNAHFLLQPCRAECFGHIFPEANSFALPAIASNTGGIPTAVHDGINGYCVNVEDVDAYANRISEHFQSPEKYRALSINAFDDYHNRLSWQKSVQTLIRTLEK</sequence>
<protein>
    <submittedName>
        <fullName evidence="3">Glycosyltransferase</fullName>
    </submittedName>
</protein>